<reference evidence="6" key="1">
    <citation type="submission" date="2016-10" db="EMBL/GenBank/DDBJ databases">
        <authorList>
            <person name="Varghese N."/>
            <person name="Submissions S."/>
        </authorList>
    </citation>
    <scope>NUCLEOTIDE SEQUENCE [LARGE SCALE GENOMIC DNA]</scope>
    <source>
        <strain evidence="6">DSM 17044</strain>
    </source>
</reference>
<dbReference type="InterPro" id="IPR051821">
    <property type="entry name" value="Asp/Asn_beta-hydroxylase"/>
</dbReference>
<dbReference type="InterPro" id="IPR007803">
    <property type="entry name" value="Asp/Arg/Pro-Hydrxlase"/>
</dbReference>
<gene>
    <name evidence="5" type="ORF">SAMN05444354_104158</name>
</gene>
<organism evidence="5 6">
    <name type="scientific">Stigmatella aurantiaca</name>
    <dbReference type="NCBI Taxonomy" id="41"/>
    <lineage>
        <taxon>Bacteria</taxon>
        <taxon>Pseudomonadati</taxon>
        <taxon>Myxococcota</taxon>
        <taxon>Myxococcia</taxon>
        <taxon>Myxococcales</taxon>
        <taxon>Cystobacterineae</taxon>
        <taxon>Archangiaceae</taxon>
        <taxon>Stigmatella</taxon>
    </lineage>
</organism>
<evidence type="ECO:0000313" key="6">
    <source>
        <dbReference type="Proteomes" id="UP000182719"/>
    </source>
</evidence>
<name>A0A1H7MYH9_STIAU</name>
<feature type="domain" description="Aspartyl/asparaginy/proline hydroxylase" evidence="4">
    <location>
        <begin position="72"/>
        <end position="220"/>
    </location>
</feature>
<dbReference type="Pfam" id="PF05118">
    <property type="entry name" value="Asp_Arg_Hydrox"/>
    <property type="match status" value="1"/>
</dbReference>
<keyword evidence="6" id="KW-1185">Reference proteome</keyword>
<evidence type="ECO:0000313" key="5">
    <source>
        <dbReference type="EMBL" id="SEL16263.1"/>
    </source>
</evidence>
<dbReference type="RefSeq" id="WP_083423129.1">
    <property type="nucleotide sequence ID" value="NZ_FOAP01000004.1"/>
</dbReference>
<dbReference type="AlphaFoldDB" id="A0A1H7MYH9"/>
<sequence>MKDPRSASLMAMKDWAHRSGISPSQLSRIEDALTATEVQGAPYQKPVILCRGLEARPWHDSSQFGWVRGIEQRFAEIKAELLSQYERIETHPEASSLALRGQWNSFYFFHMGQRFDQNHAACPDTVRALSEVPGIETAGMAYFSVMAPGTQVKPHCGFTNTRIRCHLGLVVPPDCAMRVGGETRGWEEGKCSIFDDSFEHEVRNDSDRYRAVLLFDTWHPGLSEIERQALTFLMSAWRAFLA</sequence>
<dbReference type="Gene3D" id="2.60.120.330">
    <property type="entry name" value="B-lactam Antibiotic, Isopenicillin N Synthase, Chain"/>
    <property type="match status" value="1"/>
</dbReference>
<dbReference type="SUPFAM" id="SSF51197">
    <property type="entry name" value="Clavaminate synthase-like"/>
    <property type="match status" value="1"/>
</dbReference>
<evidence type="ECO:0000256" key="2">
    <source>
        <dbReference type="ARBA" id="ARBA00022964"/>
    </source>
</evidence>
<dbReference type="OrthoDB" id="21665at2"/>
<evidence type="ECO:0000259" key="4">
    <source>
        <dbReference type="Pfam" id="PF05118"/>
    </source>
</evidence>
<dbReference type="GO" id="GO:0016020">
    <property type="term" value="C:membrane"/>
    <property type="evidence" value="ECO:0007669"/>
    <property type="project" value="TreeGrafter"/>
</dbReference>
<keyword evidence="2" id="KW-0223">Dioxygenase</keyword>
<keyword evidence="3" id="KW-0560">Oxidoreductase</keyword>
<proteinExistence type="inferred from homology"/>
<comment type="similarity">
    <text evidence="1">Belongs to the aspartyl/asparaginyl beta-hydroxylase family.</text>
</comment>
<dbReference type="PANTHER" id="PTHR46332">
    <property type="entry name" value="ASPARTATE BETA-HYDROXYLASE DOMAIN-CONTAINING PROTEIN 2"/>
    <property type="match status" value="1"/>
</dbReference>
<dbReference type="InterPro" id="IPR027443">
    <property type="entry name" value="IPNS-like_sf"/>
</dbReference>
<dbReference type="Proteomes" id="UP000182719">
    <property type="component" value="Unassembled WGS sequence"/>
</dbReference>
<accession>A0A1H7MYH9</accession>
<evidence type="ECO:0000256" key="1">
    <source>
        <dbReference type="ARBA" id="ARBA00007730"/>
    </source>
</evidence>
<protein>
    <submittedName>
        <fullName evidence="5">Aspartate beta-hydroxylase</fullName>
    </submittedName>
</protein>
<dbReference type="GO" id="GO:0051213">
    <property type="term" value="F:dioxygenase activity"/>
    <property type="evidence" value="ECO:0007669"/>
    <property type="project" value="UniProtKB-KW"/>
</dbReference>
<dbReference type="EMBL" id="FOAP01000004">
    <property type="protein sequence ID" value="SEL16263.1"/>
    <property type="molecule type" value="Genomic_DNA"/>
</dbReference>
<dbReference type="PANTHER" id="PTHR46332:SF5">
    <property type="entry name" value="ASPARTATE BETA-HYDROXYLASE DOMAIN CONTAINING 2"/>
    <property type="match status" value="1"/>
</dbReference>
<evidence type="ECO:0000256" key="3">
    <source>
        <dbReference type="ARBA" id="ARBA00023002"/>
    </source>
</evidence>